<feature type="region of interest" description="Disordered" evidence="14">
    <location>
        <begin position="398"/>
        <end position="419"/>
    </location>
</feature>
<protein>
    <recommendedName>
        <fullName evidence="3">ferric-chelate reductase (NADPH)</fullName>
        <ecNumber evidence="3">1.16.1.9</ecNumber>
    </recommendedName>
</protein>
<keyword evidence="18" id="KW-1185">Reference proteome</keyword>
<dbReference type="GO" id="GO:0015677">
    <property type="term" value="P:copper ion import"/>
    <property type="evidence" value="ECO:0007669"/>
    <property type="project" value="TreeGrafter"/>
</dbReference>
<evidence type="ECO:0000313" key="17">
    <source>
        <dbReference type="EMBL" id="PMD19274.1"/>
    </source>
</evidence>
<dbReference type="InterPro" id="IPR051410">
    <property type="entry name" value="Ferric/Cupric_Reductase"/>
</dbReference>
<accession>A0A2J6PZ77</accession>
<feature type="transmembrane region" description="Helical" evidence="15">
    <location>
        <begin position="232"/>
        <end position="251"/>
    </location>
</feature>
<evidence type="ECO:0000256" key="3">
    <source>
        <dbReference type="ARBA" id="ARBA00012668"/>
    </source>
</evidence>
<dbReference type="InterPro" id="IPR039261">
    <property type="entry name" value="FNR_nucleotide-bd"/>
</dbReference>
<comment type="subcellular location">
    <subcellularLocation>
        <location evidence="1">Cell membrane</location>
        <topology evidence="1">Multi-pass membrane protein</topology>
    </subcellularLocation>
</comment>
<feature type="transmembrane region" description="Helical" evidence="15">
    <location>
        <begin position="51"/>
        <end position="69"/>
    </location>
</feature>
<dbReference type="SFLD" id="SFLDS00052">
    <property type="entry name" value="Ferric_Reductase_Domain"/>
    <property type="match status" value="1"/>
</dbReference>
<name>A0A2J6PZ77_9HELO</name>
<evidence type="ECO:0000256" key="6">
    <source>
        <dbReference type="ARBA" id="ARBA00022692"/>
    </source>
</evidence>
<dbReference type="CDD" id="cd06186">
    <property type="entry name" value="NOX_Duox_like_FAD_NADP"/>
    <property type="match status" value="1"/>
</dbReference>
<dbReference type="SUPFAM" id="SSF52343">
    <property type="entry name" value="Ferredoxin reductase-like, C-terminal NADP-linked domain"/>
    <property type="match status" value="1"/>
</dbReference>
<keyword evidence="5" id="KW-1003">Cell membrane</keyword>
<dbReference type="OrthoDB" id="3944240at2759"/>
<proteinExistence type="inferred from homology"/>
<dbReference type="SUPFAM" id="SSF63380">
    <property type="entry name" value="Riboflavin synthase domain-like"/>
    <property type="match status" value="1"/>
</dbReference>
<dbReference type="GO" id="GO:0005886">
    <property type="term" value="C:plasma membrane"/>
    <property type="evidence" value="ECO:0007669"/>
    <property type="project" value="UniProtKB-SubCell"/>
</dbReference>
<dbReference type="SFLD" id="SFLDG01168">
    <property type="entry name" value="Ferric_reductase_subgroup_(FRE"/>
    <property type="match status" value="1"/>
</dbReference>
<dbReference type="InterPro" id="IPR017938">
    <property type="entry name" value="Riboflavin_synthase-like_b-brl"/>
</dbReference>
<keyword evidence="8 15" id="KW-1133">Transmembrane helix</keyword>
<dbReference type="EC" id="1.16.1.9" evidence="3"/>
<evidence type="ECO:0000256" key="15">
    <source>
        <dbReference type="SAM" id="Phobius"/>
    </source>
</evidence>
<comment type="catalytic activity">
    <reaction evidence="13">
        <text>2 a Fe(II)-siderophore + NADP(+) + H(+) = 2 a Fe(III)-siderophore + NADPH</text>
        <dbReference type="Rhea" id="RHEA:28795"/>
        <dbReference type="Rhea" id="RHEA-COMP:11342"/>
        <dbReference type="Rhea" id="RHEA-COMP:11344"/>
        <dbReference type="ChEBI" id="CHEBI:15378"/>
        <dbReference type="ChEBI" id="CHEBI:29033"/>
        <dbReference type="ChEBI" id="CHEBI:29034"/>
        <dbReference type="ChEBI" id="CHEBI:57783"/>
        <dbReference type="ChEBI" id="CHEBI:58349"/>
        <dbReference type="EC" id="1.16.1.9"/>
    </reaction>
</comment>
<dbReference type="Proteomes" id="UP000235672">
    <property type="component" value="Unassembled WGS sequence"/>
</dbReference>
<dbReference type="GO" id="GO:0006826">
    <property type="term" value="P:iron ion transport"/>
    <property type="evidence" value="ECO:0007669"/>
    <property type="project" value="TreeGrafter"/>
</dbReference>
<sequence length="678" mass="74757">MDMPMDGGSSSLMPLNDSGVDFSNFTQAYNFQQEILDDTILQVIANAYARYFWYGIVVVIGLACISNISRRIHLRLRIRAAAANKIRPAAARTRFAQVLGGMIAVCREVTYPQFIPLRTYSWFKIPPFGILILLLAYLAFLMALEFDDNNIPGAQHYTSLGLRASWMAVAQMPLLLLLSGKANLIGALVGVSYERLNVLHRWVSRAMLLLITLHFGYQSYGWNQYGLMKLEWATDVCPSTGIAAYALLLWLNISSLAPIRNRFYEIFVVQHILSFVAFVYLVMHHLPPTAYYARTWVYVGIGIYFLDRLIRTIRYTWHNIRPARASLKALDGGVTKIRIQAKQIKSWTPGSHVLLAIPRLGFGQSHPATIASIPSSHNGDLVLILMGHKGFTHRIHRTASRCDASPSPESKKEGDLQSPISSNQTYLAMIGGPYGGSHSDPAAFDTVLMISGSTGITFMLSNLLSLAHRVQSGRLPLRRVEFVWVVKQVCWTSWVAEEVTSAVQDLREKGIEVKVTIHVTCDDSLTGLLDENTKSGCACDLSSGPCCCDEEIQPAPSLEGKEFQDSSDDITELKGGVSVTISKEKEATTTTTALGKSFSRSSNPKNFPFALVSGRPDMLELVWNLAEQAEGEMAVLACGPLGLSTGIRNCVARVSDARAVHKGTGAEGIYLHVESFGW</sequence>
<organism evidence="17 18">
    <name type="scientific">Hyaloscypha hepaticicola</name>
    <dbReference type="NCBI Taxonomy" id="2082293"/>
    <lineage>
        <taxon>Eukaryota</taxon>
        <taxon>Fungi</taxon>
        <taxon>Dikarya</taxon>
        <taxon>Ascomycota</taxon>
        <taxon>Pezizomycotina</taxon>
        <taxon>Leotiomycetes</taxon>
        <taxon>Helotiales</taxon>
        <taxon>Hyaloscyphaceae</taxon>
        <taxon>Hyaloscypha</taxon>
    </lineage>
</organism>
<evidence type="ECO:0000256" key="10">
    <source>
        <dbReference type="ARBA" id="ARBA00023065"/>
    </source>
</evidence>
<gene>
    <name evidence="17" type="ORF">NA56DRAFT_750733</name>
</gene>
<dbReference type="InterPro" id="IPR017927">
    <property type="entry name" value="FAD-bd_FR_type"/>
</dbReference>
<dbReference type="PROSITE" id="PS51384">
    <property type="entry name" value="FAD_FR"/>
    <property type="match status" value="1"/>
</dbReference>
<evidence type="ECO:0000256" key="12">
    <source>
        <dbReference type="ARBA" id="ARBA00023180"/>
    </source>
</evidence>
<dbReference type="GO" id="GO:0006879">
    <property type="term" value="P:intracellular iron ion homeostasis"/>
    <property type="evidence" value="ECO:0007669"/>
    <property type="project" value="TreeGrafter"/>
</dbReference>
<keyword evidence="9" id="KW-0560">Oxidoreductase</keyword>
<dbReference type="PANTHER" id="PTHR32361:SF9">
    <property type="entry name" value="FERRIC REDUCTASE TRANSMEMBRANE COMPONENT 3-RELATED"/>
    <property type="match status" value="1"/>
</dbReference>
<dbReference type="Pfam" id="PF08030">
    <property type="entry name" value="NAD_binding_6"/>
    <property type="match status" value="1"/>
</dbReference>
<evidence type="ECO:0000256" key="2">
    <source>
        <dbReference type="ARBA" id="ARBA00006278"/>
    </source>
</evidence>
<evidence type="ECO:0000256" key="1">
    <source>
        <dbReference type="ARBA" id="ARBA00004651"/>
    </source>
</evidence>
<dbReference type="InterPro" id="IPR013121">
    <property type="entry name" value="Fe_red_NAD-bd_6"/>
</dbReference>
<reference evidence="17 18" key="1">
    <citation type="submission" date="2016-05" db="EMBL/GenBank/DDBJ databases">
        <title>A degradative enzymes factory behind the ericoid mycorrhizal symbiosis.</title>
        <authorList>
            <consortium name="DOE Joint Genome Institute"/>
            <person name="Martino E."/>
            <person name="Morin E."/>
            <person name="Grelet G."/>
            <person name="Kuo A."/>
            <person name="Kohler A."/>
            <person name="Daghino S."/>
            <person name="Barry K."/>
            <person name="Choi C."/>
            <person name="Cichocki N."/>
            <person name="Clum A."/>
            <person name="Copeland A."/>
            <person name="Hainaut M."/>
            <person name="Haridas S."/>
            <person name="Labutti K."/>
            <person name="Lindquist E."/>
            <person name="Lipzen A."/>
            <person name="Khouja H.-R."/>
            <person name="Murat C."/>
            <person name="Ohm R."/>
            <person name="Olson A."/>
            <person name="Spatafora J."/>
            <person name="Veneault-Fourrey C."/>
            <person name="Henrissat B."/>
            <person name="Grigoriev I."/>
            <person name="Martin F."/>
            <person name="Perotto S."/>
        </authorList>
    </citation>
    <scope>NUCLEOTIDE SEQUENCE [LARGE SCALE GENOMIC DNA]</scope>
    <source>
        <strain evidence="17 18">UAMH 7357</strain>
    </source>
</reference>
<keyword evidence="10" id="KW-0406">Ion transport</keyword>
<feature type="domain" description="FAD-binding FR-type" evidence="16">
    <location>
        <begin position="302"/>
        <end position="440"/>
    </location>
</feature>
<evidence type="ECO:0000259" key="16">
    <source>
        <dbReference type="PROSITE" id="PS51384"/>
    </source>
</evidence>
<dbReference type="Pfam" id="PF01794">
    <property type="entry name" value="Ferric_reduct"/>
    <property type="match status" value="1"/>
</dbReference>
<dbReference type="STRING" id="1745343.A0A2J6PZ77"/>
<dbReference type="Gene3D" id="3.40.50.80">
    <property type="entry name" value="Nucleotide-binding domain of ferredoxin-NADP reductase (FNR) module"/>
    <property type="match status" value="1"/>
</dbReference>
<keyword evidence="11 15" id="KW-0472">Membrane</keyword>
<feature type="transmembrane region" description="Helical" evidence="15">
    <location>
        <begin position="125"/>
        <end position="144"/>
    </location>
</feature>
<dbReference type="Pfam" id="PF08022">
    <property type="entry name" value="FAD_binding_8"/>
    <property type="match status" value="1"/>
</dbReference>
<dbReference type="InterPro" id="IPR013112">
    <property type="entry name" value="FAD-bd_8"/>
</dbReference>
<dbReference type="PANTHER" id="PTHR32361">
    <property type="entry name" value="FERRIC/CUPRIC REDUCTASE TRANSMEMBRANE COMPONENT"/>
    <property type="match status" value="1"/>
</dbReference>
<keyword evidence="12" id="KW-0325">Glycoprotein</keyword>
<feature type="transmembrane region" description="Helical" evidence="15">
    <location>
        <begin position="263"/>
        <end position="283"/>
    </location>
</feature>
<comment type="similarity">
    <text evidence="2">Belongs to the ferric reductase (FRE) family.</text>
</comment>
<evidence type="ECO:0000256" key="7">
    <source>
        <dbReference type="ARBA" id="ARBA00022982"/>
    </source>
</evidence>
<keyword evidence="4" id="KW-0813">Transport</keyword>
<evidence type="ECO:0000256" key="8">
    <source>
        <dbReference type="ARBA" id="ARBA00022989"/>
    </source>
</evidence>
<evidence type="ECO:0000256" key="9">
    <source>
        <dbReference type="ARBA" id="ARBA00023002"/>
    </source>
</evidence>
<evidence type="ECO:0000313" key="18">
    <source>
        <dbReference type="Proteomes" id="UP000235672"/>
    </source>
</evidence>
<evidence type="ECO:0000256" key="4">
    <source>
        <dbReference type="ARBA" id="ARBA00022448"/>
    </source>
</evidence>
<dbReference type="EMBL" id="KZ613490">
    <property type="protein sequence ID" value="PMD19274.1"/>
    <property type="molecule type" value="Genomic_DNA"/>
</dbReference>
<dbReference type="InterPro" id="IPR013130">
    <property type="entry name" value="Fe3_Rdtase_TM_dom"/>
</dbReference>
<dbReference type="GO" id="GO:0052851">
    <property type="term" value="F:ferric-chelate reductase (NADPH) activity"/>
    <property type="evidence" value="ECO:0007669"/>
    <property type="project" value="UniProtKB-EC"/>
</dbReference>
<evidence type="ECO:0000256" key="13">
    <source>
        <dbReference type="ARBA" id="ARBA00048483"/>
    </source>
</evidence>
<keyword evidence="6 15" id="KW-0812">Transmembrane</keyword>
<feature type="transmembrane region" description="Helical" evidence="15">
    <location>
        <begin position="164"/>
        <end position="190"/>
    </location>
</feature>
<evidence type="ECO:0000256" key="14">
    <source>
        <dbReference type="SAM" id="MobiDB-lite"/>
    </source>
</evidence>
<evidence type="ECO:0000256" key="5">
    <source>
        <dbReference type="ARBA" id="ARBA00022475"/>
    </source>
</evidence>
<keyword evidence="7" id="KW-0249">Electron transport</keyword>
<evidence type="ECO:0000256" key="11">
    <source>
        <dbReference type="ARBA" id="ARBA00023136"/>
    </source>
</evidence>
<dbReference type="AlphaFoldDB" id="A0A2J6PZ77"/>
<feature type="transmembrane region" description="Helical" evidence="15">
    <location>
        <begin position="202"/>
        <end position="220"/>
    </location>
</feature>